<feature type="domain" description="PPIase FKBP-type" evidence="7">
    <location>
        <begin position="89"/>
        <end position="184"/>
    </location>
</feature>
<dbReference type="Gene3D" id="3.10.50.40">
    <property type="match status" value="1"/>
</dbReference>
<evidence type="ECO:0000259" key="7">
    <source>
        <dbReference type="PROSITE" id="PS50059"/>
    </source>
</evidence>
<organism evidence="8 9">
    <name type="scientific">Tribonema minus</name>
    <dbReference type="NCBI Taxonomy" id="303371"/>
    <lineage>
        <taxon>Eukaryota</taxon>
        <taxon>Sar</taxon>
        <taxon>Stramenopiles</taxon>
        <taxon>Ochrophyta</taxon>
        <taxon>PX clade</taxon>
        <taxon>Xanthophyceae</taxon>
        <taxon>Tribonematales</taxon>
        <taxon>Tribonemataceae</taxon>
        <taxon>Tribonema</taxon>
    </lineage>
</organism>
<feature type="signal peptide" evidence="6">
    <location>
        <begin position="1"/>
        <end position="20"/>
    </location>
</feature>
<name>A0A836CDH4_9STRA</name>
<evidence type="ECO:0000313" key="9">
    <source>
        <dbReference type="Proteomes" id="UP000664859"/>
    </source>
</evidence>
<evidence type="ECO:0000256" key="3">
    <source>
        <dbReference type="ARBA" id="ARBA00023110"/>
    </source>
</evidence>
<evidence type="ECO:0000256" key="6">
    <source>
        <dbReference type="SAM" id="SignalP"/>
    </source>
</evidence>
<keyword evidence="4 5" id="KW-0413">Isomerase</keyword>
<dbReference type="OrthoDB" id="1902587at2759"/>
<evidence type="ECO:0000256" key="1">
    <source>
        <dbReference type="ARBA" id="ARBA00000971"/>
    </source>
</evidence>
<accession>A0A836CDH4</accession>
<protein>
    <recommendedName>
        <fullName evidence="2 5">peptidylprolyl isomerase</fullName>
        <ecNumber evidence="2 5">5.2.1.8</ecNumber>
    </recommendedName>
</protein>
<dbReference type="PANTHER" id="PTHR43811:SF19">
    <property type="entry name" value="39 KDA FK506-BINDING NUCLEAR PROTEIN"/>
    <property type="match status" value="1"/>
</dbReference>
<comment type="caution">
    <text evidence="8">The sequence shown here is derived from an EMBL/GenBank/DDBJ whole genome shotgun (WGS) entry which is preliminary data.</text>
</comment>
<proteinExistence type="predicted"/>
<dbReference type="AlphaFoldDB" id="A0A836CDH4"/>
<dbReference type="GO" id="GO:0003755">
    <property type="term" value="F:peptidyl-prolyl cis-trans isomerase activity"/>
    <property type="evidence" value="ECO:0007669"/>
    <property type="project" value="UniProtKB-KW"/>
</dbReference>
<comment type="catalytic activity">
    <reaction evidence="1 5">
        <text>[protein]-peptidylproline (omega=180) = [protein]-peptidylproline (omega=0)</text>
        <dbReference type="Rhea" id="RHEA:16237"/>
        <dbReference type="Rhea" id="RHEA-COMP:10747"/>
        <dbReference type="Rhea" id="RHEA-COMP:10748"/>
        <dbReference type="ChEBI" id="CHEBI:83833"/>
        <dbReference type="ChEBI" id="CHEBI:83834"/>
        <dbReference type="EC" id="5.2.1.8"/>
    </reaction>
</comment>
<evidence type="ECO:0000313" key="8">
    <source>
        <dbReference type="EMBL" id="KAG5179981.1"/>
    </source>
</evidence>
<keyword evidence="6" id="KW-0732">Signal</keyword>
<dbReference type="Proteomes" id="UP000664859">
    <property type="component" value="Unassembled WGS sequence"/>
</dbReference>
<dbReference type="PROSITE" id="PS50059">
    <property type="entry name" value="FKBP_PPIASE"/>
    <property type="match status" value="1"/>
</dbReference>
<dbReference type="InterPro" id="IPR046357">
    <property type="entry name" value="PPIase_dom_sf"/>
</dbReference>
<evidence type="ECO:0000256" key="4">
    <source>
        <dbReference type="ARBA" id="ARBA00023235"/>
    </source>
</evidence>
<reference evidence="8" key="1">
    <citation type="submission" date="2021-02" db="EMBL/GenBank/DDBJ databases">
        <title>First Annotated Genome of the Yellow-green Alga Tribonema minus.</title>
        <authorList>
            <person name="Mahan K.M."/>
        </authorList>
    </citation>
    <scope>NUCLEOTIDE SEQUENCE</scope>
    <source>
        <strain evidence="8">UTEX B ZZ1240</strain>
    </source>
</reference>
<sequence>MYWPSLLVAGVWCCSCIVSAFRWAPTMSSCPQNRRAFLEAGGFAAVAVLAPTCAGAKTTRVKDGPKIALPSGVIYQDMTVGDGVIPREGDRVAIHYSLFCKGFQVESSRESSGLAARPLGFNYGTEAGPGSVPKGLQLGMEGMKVGGRRKITVPPELAFGEKGREPFIPPNTPVMFDVSLWSVKPKGTDPNFTFGRANSIF</sequence>
<dbReference type="SUPFAM" id="SSF54534">
    <property type="entry name" value="FKBP-like"/>
    <property type="match status" value="1"/>
</dbReference>
<evidence type="ECO:0000256" key="2">
    <source>
        <dbReference type="ARBA" id="ARBA00013194"/>
    </source>
</evidence>
<dbReference type="InterPro" id="IPR001179">
    <property type="entry name" value="PPIase_FKBP_dom"/>
</dbReference>
<keyword evidence="3 5" id="KW-0697">Rotamase</keyword>
<feature type="chain" id="PRO_5032991257" description="peptidylprolyl isomerase" evidence="6">
    <location>
        <begin position="21"/>
        <end position="201"/>
    </location>
</feature>
<dbReference type="EC" id="5.2.1.8" evidence="2 5"/>
<keyword evidence="9" id="KW-1185">Reference proteome</keyword>
<dbReference type="Pfam" id="PF00254">
    <property type="entry name" value="FKBP_C"/>
    <property type="match status" value="1"/>
</dbReference>
<gene>
    <name evidence="8" type="ORF">JKP88DRAFT_270299</name>
</gene>
<dbReference type="EMBL" id="JAFCMP010000434">
    <property type="protein sequence ID" value="KAG5179981.1"/>
    <property type="molecule type" value="Genomic_DNA"/>
</dbReference>
<dbReference type="PANTHER" id="PTHR43811">
    <property type="entry name" value="FKBP-TYPE PEPTIDYL-PROLYL CIS-TRANS ISOMERASE FKPA"/>
    <property type="match status" value="1"/>
</dbReference>
<evidence type="ECO:0000256" key="5">
    <source>
        <dbReference type="PROSITE-ProRule" id="PRU00277"/>
    </source>
</evidence>